<name>A0A917SXN8_9ACTN</name>
<evidence type="ECO:0000259" key="1">
    <source>
        <dbReference type="Pfam" id="PF07969"/>
    </source>
</evidence>
<keyword evidence="3" id="KW-1185">Reference proteome</keyword>
<evidence type="ECO:0000313" key="3">
    <source>
        <dbReference type="Proteomes" id="UP000655208"/>
    </source>
</evidence>
<reference evidence="2" key="1">
    <citation type="journal article" date="2014" name="Int. J. Syst. Evol. Microbiol.">
        <title>Complete genome sequence of Corynebacterium casei LMG S-19264T (=DSM 44701T), isolated from a smear-ripened cheese.</title>
        <authorList>
            <consortium name="US DOE Joint Genome Institute (JGI-PGF)"/>
            <person name="Walter F."/>
            <person name="Albersmeier A."/>
            <person name="Kalinowski J."/>
            <person name="Ruckert C."/>
        </authorList>
    </citation>
    <scope>NUCLEOTIDE SEQUENCE</scope>
    <source>
        <strain evidence="2">CGMCC 4.7308</strain>
    </source>
</reference>
<dbReference type="RefSeq" id="WP_188941747.1">
    <property type="nucleotide sequence ID" value="NZ_BMNA01000004.1"/>
</dbReference>
<dbReference type="Gene3D" id="2.30.40.10">
    <property type="entry name" value="Urease, subunit C, domain 1"/>
    <property type="match status" value="1"/>
</dbReference>
<dbReference type="SUPFAM" id="SSF51338">
    <property type="entry name" value="Composite domain of metallo-dependent hydrolases"/>
    <property type="match status" value="1"/>
</dbReference>
<dbReference type="Gene3D" id="3.20.20.140">
    <property type="entry name" value="Metal-dependent hydrolases"/>
    <property type="match status" value="1"/>
</dbReference>
<dbReference type="GO" id="GO:0016810">
    <property type="term" value="F:hydrolase activity, acting on carbon-nitrogen (but not peptide) bonds"/>
    <property type="evidence" value="ECO:0007669"/>
    <property type="project" value="InterPro"/>
</dbReference>
<sequence>MTADGGPADLVVLGPVHRVDAAGSRTDALAVRGDRIVALGSADVRPLVGPRTDVVDATAGLVLPGFVDAHVHPATAGRNTLTADLAGLDGPEAYLAAVARYADAHPDRPWITGGGWSMEHFPGGLPRREDLDRVTGDRPAFLFNRDVHGAWVNTAALRAAGITAATPDPVDGRIERDPDGEPTGMLHEGAAYSLETDVLPAPGHREWCAAVLAGQAHLHRLGITGFQDAWVTPDLERAYRSVDADGALTARVVGALWWDRHRGLDQVDDLLDRRAAGPGRPGGAFHPGTVKIMIDGVLENGTGALLAPYCGHHHGPDGAAAAAGAAAGTGGTDGGDGANSGLVYVDPAVLQEAVTRLHGHGFQVHLHAIGDRAVRLALDAVAAARRRHGPGDHRHHVAHVQVVDPADLPRFRDLGVTATLQAFWAQHEPQMDELTVPFLGPRRSALQYPFRSLAASGATLAMGSDWGVTTADPLAQLEVAVTRRGPDRRDGPSFLPAERLSLPTAVRAFTAGSAWVNHDDDAGTLSVGRRADLAVLDRDVFADPDARVADARVTCTVAAGRVVHRDGR</sequence>
<dbReference type="Proteomes" id="UP000655208">
    <property type="component" value="Unassembled WGS sequence"/>
</dbReference>
<gene>
    <name evidence="2" type="ORF">GCM10011594_23920</name>
</gene>
<feature type="domain" description="Amidohydrolase 3" evidence="1">
    <location>
        <begin position="53"/>
        <end position="564"/>
    </location>
</feature>
<dbReference type="InterPro" id="IPR033932">
    <property type="entry name" value="YtcJ-like"/>
</dbReference>
<dbReference type="InterPro" id="IPR013108">
    <property type="entry name" value="Amidohydro_3"/>
</dbReference>
<protein>
    <submittedName>
        <fullName evidence="2">Amidohydrolase</fullName>
    </submittedName>
</protein>
<comment type="caution">
    <text evidence="2">The sequence shown here is derived from an EMBL/GenBank/DDBJ whole genome shotgun (WGS) entry which is preliminary data.</text>
</comment>
<dbReference type="SUPFAM" id="SSF51556">
    <property type="entry name" value="Metallo-dependent hydrolases"/>
    <property type="match status" value="1"/>
</dbReference>
<dbReference type="PANTHER" id="PTHR22642">
    <property type="entry name" value="IMIDAZOLONEPROPIONASE"/>
    <property type="match status" value="1"/>
</dbReference>
<dbReference type="InterPro" id="IPR032466">
    <property type="entry name" value="Metal_Hydrolase"/>
</dbReference>
<dbReference type="InterPro" id="IPR011059">
    <property type="entry name" value="Metal-dep_hydrolase_composite"/>
</dbReference>
<accession>A0A917SXN8</accession>
<evidence type="ECO:0000313" key="2">
    <source>
        <dbReference type="EMBL" id="GGM02996.1"/>
    </source>
</evidence>
<dbReference type="CDD" id="cd01300">
    <property type="entry name" value="YtcJ_like"/>
    <property type="match status" value="1"/>
</dbReference>
<reference evidence="2" key="2">
    <citation type="submission" date="2020-09" db="EMBL/GenBank/DDBJ databases">
        <authorList>
            <person name="Sun Q."/>
            <person name="Zhou Y."/>
        </authorList>
    </citation>
    <scope>NUCLEOTIDE SEQUENCE</scope>
    <source>
        <strain evidence="2">CGMCC 4.7308</strain>
    </source>
</reference>
<dbReference type="AlphaFoldDB" id="A0A917SXN8"/>
<proteinExistence type="predicted"/>
<organism evidence="2 3">
    <name type="scientific">Nakamurella endophytica</name>
    <dbReference type="NCBI Taxonomy" id="1748367"/>
    <lineage>
        <taxon>Bacteria</taxon>
        <taxon>Bacillati</taxon>
        <taxon>Actinomycetota</taxon>
        <taxon>Actinomycetes</taxon>
        <taxon>Nakamurellales</taxon>
        <taxon>Nakamurellaceae</taxon>
        <taxon>Nakamurella</taxon>
    </lineage>
</organism>
<dbReference type="PANTHER" id="PTHR22642:SF2">
    <property type="entry name" value="PROTEIN LONG AFTER FAR-RED 3"/>
    <property type="match status" value="1"/>
</dbReference>
<dbReference type="EMBL" id="BMNA01000004">
    <property type="protein sequence ID" value="GGM02996.1"/>
    <property type="molecule type" value="Genomic_DNA"/>
</dbReference>
<dbReference type="Pfam" id="PF07969">
    <property type="entry name" value="Amidohydro_3"/>
    <property type="match status" value="1"/>
</dbReference>
<dbReference type="Gene3D" id="3.10.310.70">
    <property type="match status" value="1"/>
</dbReference>